<evidence type="ECO:0000259" key="14">
    <source>
        <dbReference type="PROSITE" id="PS51800"/>
    </source>
</evidence>
<dbReference type="AlphaFoldDB" id="A0A1I8NQ20"/>
<dbReference type="OrthoDB" id="258806at2759"/>
<evidence type="ECO:0000256" key="3">
    <source>
        <dbReference type="ARBA" id="ARBA00022679"/>
    </source>
</evidence>
<evidence type="ECO:0000256" key="4">
    <source>
        <dbReference type="ARBA" id="ARBA00022691"/>
    </source>
</evidence>
<evidence type="ECO:0000313" key="16">
    <source>
        <dbReference type="Proteomes" id="UP000095300"/>
    </source>
</evidence>
<dbReference type="Proteomes" id="UP000095300">
    <property type="component" value="Unassembled WGS sequence"/>
</dbReference>
<feature type="region of interest" description="Disordered" evidence="13">
    <location>
        <begin position="1"/>
        <end position="37"/>
    </location>
</feature>
<keyword evidence="8 12" id="KW-0862">Zinc</keyword>
<dbReference type="EC" id="2.1.1.225" evidence="12"/>
<sequence length="452" mass="51586">MSETEQVAKKLKMTADADNAAEEQQQTPVAEEPAREKTCQHWVKRKKRFCKMTVAKGKDYCGEHAPAVNVGEGQSPEDQDRIPCPLDGKHTVYKKNLQKHLKICNAKPKDDLPGYIKKNINAGHAEDYDGNANEELKAIKLVDLEDAEFYQVIDKVKELYGKYVEGNIQTLNCNHKCMDEELANEEYGKESRKHLVQASALLGILENERTIQNFTSFVEFGAGKGQLAFYLSKLLENMKSSQVVLVDRMSLRHKKDNKIEDRSLVQRIRADIVDLCLDKLPALNTSQHCVAVSKHLCGGATDLTLRCITQASERLTDVIMIAVCCHHRCDWPNYVGKEFFKRHGVTPRQFLIITKMVSWAICGTGMSRERRKALEEQKSSEPDDSKDLQQNQRLTMAERETIGFMCKRILDHGRLEYLREHSYEANLYYYVPKDVTLENVVLLARKNKSSSD</sequence>
<dbReference type="InterPro" id="IPR039044">
    <property type="entry name" value="Trm13"/>
</dbReference>
<dbReference type="PROSITE" id="PS51800">
    <property type="entry name" value="ZF_CHHC_U11_48K"/>
    <property type="match status" value="1"/>
</dbReference>
<keyword evidence="5 12" id="KW-0819">tRNA processing</keyword>
<comment type="catalytic activity">
    <reaction evidence="9 12">
        <text>cytidine(4) in tRNA(Pro) + S-adenosyl-L-methionine = 2'-O-methylcytidine(4) in tRNA(Pro) + S-adenosyl-L-homocysteine + H(+)</text>
        <dbReference type="Rhea" id="RHEA:32767"/>
        <dbReference type="Rhea" id="RHEA-COMP:10397"/>
        <dbReference type="Rhea" id="RHEA-COMP:10398"/>
        <dbReference type="ChEBI" id="CHEBI:15378"/>
        <dbReference type="ChEBI" id="CHEBI:57856"/>
        <dbReference type="ChEBI" id="CHEBI:59789"/>
        <dbReference type="ChEBI" id="CHEBI:74495"/>
        <dbReference type="ChEBI" id="CHEBI:82748"/>
        <dbReference type="EC" id="2.1.1.225"/>
    </reaction>
</comment>
<evidence type="ECO:0000313" key="15">
    <source>
        <dbReference type="EnsemblMetazoa" id="SCAU001038-PA"/>
    </source>
</evidence>
<feature type="region of interest" description="Disordered" evidence="13">
    <location>
        <begin position="372"/>
        <end position="391"/>
    </location>
</feature>
<proteinExistence type="inferred from homology"/>
<evidence type="ECO:0000256" key="7">
    <source>
        <dbReference type="ARBA" id="ARBA00022771"/>
    </source>
</evidence>
<keyword evidence="16" id="KW-1185">Reference proteome</keyword>
<evidence type="ECO:0000256" key="12">
    <source>
        <dbReference type="RuleBase" id="RU367103"/>
    </source>
</evidence>
<dbReference type="PANTHER" id="PTHR12998:SF0">
    <property type="entry name" value="TRNA:M(4)X MODIFICATION ENZYME TRM13 HOMOLOG"/>
    <property type="match status" value="1"/>
</dbReference>
<reference evidence="15" key="1">
    <citation type="submission" date="2020-05" db="UniProtKB">
        <authorList>
            <consortium name="EnsemblMetazoa"/>
        </authorList>
    </citation>
    <scope>IDENTIFICATION</scope>
    <source>
        <strain evidence="15">USDA</strain>
    </source>
</reference>
<evidence type="ECO:0000256" key="6">
    <source>
        <dbReference type="ARBA" id="ARBA00022723"/>
    </source>
</evidence>
<feature type="domain" description="CHHC U11-48K-type" evidence="14">
    <location>
        <begin position="81"/>
        <end position="108"/>
    </location>
</feature>
<evidence type="ECO:0000256" key="2">
    <source>
        <dbReference type="ARBA" id="ARBA00022603"/>
    </source>
</evidence>
<protein>
    <recommendedName>
        <fullName evidence="12">tRNA:m(4)X modification enzyme TRM13</fullName>
        <ecNumber evidence="12">2.1.1.225</ecNumber>
    </recommendedName>
</protein>
<dbReference type="VEuPathDB" id="VectorBase:SCAU001038"/>
<dbReference type="EnsemblMetazoa" id="SCAU001038-RA">
    <property type="protein sequence ID" value="SCAU001038-PA"/>
    <property type="gene ID" value="SCAU001038"/>
</dbReference>
<feature type="compositionally biased region" description="Low complexity" evidence="13">
    <location>
        <begin position="16"/>
        <end position="26"/>
    </location>
</feature>
<name>A0A1I8NQ20_STOCA</name>
<gene>
    <name evidence="15" type="primary">106082256</name>
</gene>
<comment type="similarity">
    <text evidence="1 12">Belongs to the methyltransferase TRM13 family.</text>
</comment>
<feature type="compositionally biased region" description="Basic and acidic residues" evidence="13">
    <location>
        <begin position="372"/>
        <end position="387"/>
    </location>
</feature>
<keyword evidence="7 12" id="KW-0863">Zinc-finger</keyword>
<evidence type="ECO:0000256" key="9">
    <source>
        <dbReference type="ARBA" id="ARBA00048165"/>
    </source>
</evidence>
<organism evidence="15 16">
    <name type="scientific">Stomoxys calcitrans</name>
    <name type="common">Stable fly</name>
    <name type="synonym">Conops calcitrans</name>
    <dbReference type="NCBI Taxonomy" id="35570"/>
    <lineage>
        <taxon>Eukaryota</taxon>
        <taxon>Metazoa</taxon>
        <taxon>Ecdysozoa</taxon>
        <taxon>Arthropoda</taxon>
        <taxon>Hexapoda</taxon>
        <taxon>Insecta</taxon>
        <taxon>Pterygota</taxon>
        <taxon>Neoptera</taxon>
        <taxon>Endopterygota</taxon>
        <taxon>Diptera</taxon>
        <taxon>Brachycera</taxon>
        <taxon>Muscomorpha</taxon>
        <taxon>Muscoidea</taxon>
        <taxon>Muscidae</taxon>
        <taxon>Stomoxys</taxon>
    </lineage>
</organism>
<keyword evidence="4 12" id="KW-0949">S-adenosyl-L-methionine</keyword>
<dbReference type="PANTHER" id="PTHR12998">
    <property type="entry name" value="TRNA:M(4)X MODIFICATION ENZYME TRM13 HOMOLOG"/>
    <property type="match status" value="1"/>
</dbReference>
<dbReference type="KEGG" id="scac:106082256"/>
<dbReference type="GO" id="GO:0008270">
    <property type="term" value="F:zinc ion binding"/>
    <property type="evidence" value="ECO:0007669"/>
    <property type="project" value="UniProtKB-KW"/>
</dbReference>
<evidence type="ECO:0000256" key="8">
    <source>
        <dbReference type="ARBA" id="ARBA00022833"/>
    </source>
</evidence>
<comment type="catalytic activity">
    <reaction evidence="10 12">
        <text>cytidine(4) in tRNA(Gly)(GCC) + S-adenosyl-L-methionine = 2'-O-methylcytidine(4) in tRNA(Gly)(GCC) + S-adenosyl-L-homocysteine + H(+)</text>
        <dbReference type="Rhea" id="RHEA:43192"/>
        <dbReference type="Rhea" id="RHEA-COMP:10399"/>
        <dbReference type="Rhea" id="RHEA-COMP:10400"/>
        <dbReference type="ChEBI" id="CHEBI:15378"/>
        <dbReference type="ChEBI" id="CHEBI:57856"/>
        <dbReference type="ChEBI" id="CHEBI:59789"/>
        <dbReference type="ChEBI" id="CHEBI:74495"/>
        <dbReference type="ChEBI" id="CHEBI:82748"/>
        <dbReference type="EC" id="2.1.1.225"/>
    </reaction>
</comment>
<dbReference type="Pfam" id="PF05206">
    <property type="entry name" value="TRM13"/>
    <property type="match status" value="1"/>
</dbReference>
<dbReference type="InterPro" id="IPR022776">
    <property type="entry name" value="TRM13/UPF0224_CHHC_Znf_dom"/>
</dbReference>
<dbReference type="InterPro" id="IPR007871">
    <property type="entry name" value="Methyltransferase_TRM13"/>
</dbReference>
<evidence type="ECO:0000256" key="5">
    <source>
        <dbReference type="ARBA" id="ARBA00022694"/>
    </source>
</evidence>
<keyword evidence="2 12" id="KW-0489">Methyltransferase</keyword>
<evidence type="ECO:0000256" key="10">
    <source>
        <dbReference type="ARBA" id="ARBA00048635"/>
    </source>
</evidence>
<dbReference type="Pfam" id="PF11722">
    <property type="entry name" value="zf-TRM13_CCCH"/>
    <property type="match status" value="1"/>
</dbReference>
<dbReference type="GO" id="GO:0030488">
    <property type="term" value="P:tRNA methylation"/>
    <property type="evidence" value="ECO:0007669"/>
    <property type="project" value="InterPro"/>
</dbReference>
<keyword evidence="3 12" id="KW-0808">Transferase</keyword>
<evidence type="ECO:0000256" key="13">
    <source>
        <dbReference type="SAM" id="MobiDB-lite"/>
    </source>
</evidence>
<accession>A0A1I8NQ20</accession>
<comment type="function">
    <text evidence="12">tRNA methylase which 2'-O-methylates cytidine(4) in tRNA(Pro) and tRNA(Gly)(GCC), and adenosine(4) in tRNA(His).</text>
</comment>
<comment type="catalytic activity">
    <reaction evidence="11 12">
        <text>adenosine(4) in tRNA(His) + S-adenosyl-L-methionine = 2'-O-methyladenosine(4) in tRNA(His) + S-adenosyl-L-homocysteine + H(+)</text>
        <dbReference type="Rhea" id="RHEA:43196"/>
        <dbReference type="Rhea" id="RHEA-COMP:10401"/>
        <dbReference type="Rhea" id="RHEA-COMP:10402"/>
        <dbReference type="ChEBI" id="CHEBI:15378"/>
        <dbReference type="ChEBI" id="CHEBI:57856"/>
        <dbReference type="ChEBI" id="CHEBI:59789"/>
        <dbReference type="ChEBI" id="CHEBI:74411"/>
        <dbReference type="ChEBI" id="CHEBI:74477"/>
        <dbReference type="EC" id="2.1.1.225"/>
    </reaction>
</comment>
<dbReference type="GO" id="GO:0106050">
    <property type="term" value="F:tRNA 2'-O-methyltransferase activity"/>
    <property type="evidence" value="ECO:0007669"/>
    <property type="project" value="UniProtKB-UniRule"/>
</dbReference>
<dbReference type="InterPro" id="IPR021721">
    <property type="entry name" value="Znf_CCCH-type_TRM13"/>
</dbReference>
<evidence type="ECO:0000256" key="11">
    <source>
        <dbReference type="ARBA" id="ARBA00049393"/>
    </source>
</evidence>
<dbReference type="STRING" id="35570.A0A1I8NQ20"/>
<dbReference type="Pfam" id="PF05253">
    <property type="entry name" value="zf-U11-48K"/>
    <property type="match status" value="1"/>
</dbReference>
<keyword evidence="6 12" id="KW-0479">Metal-binding</keyword>
<evidence type="ECO:0000256" key="1">
    <source>
        <dbReference type="ARBA" id="ARBA00005265"/>
    </source>
</evidence>